<dbReference type="EMBL" id="SGPM01000182">
    <property type="protein sequence ID" value="THH28387.1"/>
    <property type="molecule type" value="Genomic_DNA"/>
</dbReference>
<feature type="compositionally biased region" description="Basic and acidic residues" evidence="1">
    <location>
        <begin position="148"/>
        <end position="159"/>
    </location>
</feature>
<feature type="compositionally biased region" description="Low complexity" evidence="1">
    <location>
        <begin position="207"/>
        <end position="227"/>
    </location>
</feature>
<dbReference type="OrthoDB" id="2576334at2759"/>
<dbReference type="Proteomes" id="UP000308730">
    <property type="component" value="Unassembled WGS sequence"/>
</dbReference>
<evidence type="ECO:0000313" key="2">
    <source>
        <dbReference type="EMBL" id="THH28387.1"/>
    </source>
</evidence>
<name>A0A4S4MSF1_9APHY</name>
<feature type="compositionally biased region" description="Low complexity" evidence="1">
    <location>
        <begin position="262"/>
        <end position="285"/>
    </location>
</feature>
<feature type="compositionally biased region" description="Polar residues" evidence="1">
    <location>
        <begin position="228"/>
        <end position="241"/>
    </location>
</feature>
<evidence type="ECO:0000313" key="3">
    <source>
        <dbReference type="Proteomes" id="UP000308730"/>
    </source>
</evidence>
<sequence length="434" mass="46064">MSRGTRSQHGDPEKDHHEYVQEEPRRSEAGVLDITAKSAEDTEDGEVEEVDLNGRPLHRKGRIASQNSDGSFAIELPQLPDRGHVRASASSAELLPPSRDSPPPPSPIVFHGSRGILLSDVEGVRDEAGGLPQIETISPLRVNFQDVPPREDMRQDRPASEGAASIPTSLKIALFGHERSAEASTAAPATPTTPAGDPHLSFLDMESSTSTSIKSSARSARQSASGSTKSSSNPRADNASTYYAILPPPPNRKSLALSMSMGPGPTSSRPSLSPSISLQPIPMSPETIQRPALSIPEDALTSSDKGDERAGQLEFIPSPTDSLPLTVSDIHFRHSSYSTVSQPSESRRASAANRSSGSQRLPHPPLPLGPENKPFIVQKLLGMHGTPPTPYSSPTTPQFGVAGPSHRRAGSAGVVSPMSPGFFIPTRDPTGRTK</sequence>
<feature type="region of interest" description="Disordered" evidence="1">
    <location>
        <begin position="1"/>
        <end position="109"/>
    </location>
</feature>
<feature type="compositionally biased region" description="Low complexity" evidence="1">
    <location>
        <begin position="349"/>
        <end position="358"/>
    </location>
</feature>
<feature type="region of interest" description="Disordered" evidence="1">
    <location>
        <begin position="140"/>
        <end position="322"/>
    </location>
</feature>
<reference evidence="2 3" key="1">
    <citation type="submission" date="2019-02" db="EMBL/GenBank/DDBJ databases">
        <title>Genome sequencing of the rare red list fungi Antrodiella citrinella (Flaviporus citrinellus).</title>
        <authorList>
            <person name="Buettner E."/>
            <person name="Kellner H."/>
        </authorList>
    </citation>
    <scope>NUCLEOTIDE SEQUENCE [LARGE SCALE GENOMIC DNA]</scope>
    <source>
        <strain evidence="2 3">DSM 108506</strain>
    </source>
</reference>
<gene>
    <name evidence="2" type="ORF">EUX98_g5805</name>
</gene>
<proteinExistence type="predicted"/>
<feature type="compositionally biased region" description="Low complexity" evidence="1">
    <location>
        <begin position="185"/>
        <end position="195"/>
    </location>
</feature>
<evidence type="ECO:0000256" key="1">
    <source>
        <dbReference type="SAM" id="MobiDB-lite"/>
    </source>
</evidence>
<comment type="caution">
    <text evidence="2">The sequence shown here is derived from an EMBL/GenBank/DDBJ whole genome shotgun (WGS) entry which is preliminary data.</text>
</comment>
<feature type="compositionally biased region" description="Low complexity" evidence="1">
    <location>
        <begin position="87"/>
        <end position="98"/>
    </location>
</feature>
<dbReference type="AlphaFoldDB" id="A0A4S4MSF1"/>
<accession>A0A4S4MSF1</accession>
<feature type="region of interest" description="Disordered" evidence="1">
    <location>
        <begin position="336"/>
        <end position="372"/>
    </location>
</feature>
<protein>
    <submittedName>
        <fullName evidence="2">Uncharacterized protein</fullName>
    </submittedName>
</protein>
<feature type="compositionally biased region" description="Acidic residues" evidence="1">
    <location>
        <begin position="41"/>
        <end position="51"/>
    </location>
</feature>
<feature type="region of interest" description="Disordered" evidence="1">
    <location>
        <begin position="390"/>
        <end position="434"/>
    </location>
</feature>
<keyword evidence="3" id="KW-1185">Reference proteome</keyword>
<organism evidence="2 3">
    <name type="scientific">Antrodiella citrinella</name>
    <dbReference type="NCBI Taxonomy" id="2447956"/>
    <lineage>
        <taxon>Eukaryota</taxon>
        <taxon>Fungi</taxon>
        <taxon>Dikarya</taxon>
        <taxon>Basidiomycota</taxon>
        <taxon>Agaricomycotina</taxon>
        <taxon>Agaricomycetes</taxon>
        <taxon>Polyporales</taxon>
        <taxon>Steccherinaceae</taxon>
        <taxon>Antrodiella</taxon>
    </lineage>
</organism>
<feature type="compositionally biased region" description="Basic and acidic residues" evidence="1">
    <location>
        <begin position="8"/>
        <end position="28"/>
    </location>
</feature>